<dbReference type="InterPro" id="IPR000571">
    <property type="entry name" value="Znf_CCCH"/>
</dbReference>
<dbReference type="Gene3D" id="3.40.30.110">
    <property type="match status" value="2"/>
</dbReference>
<dbReference type="AlphaFoldDB" id="A0A9P7ZY80"/>
<comment type="caution">
    <text evidence="7">The sequence shown here is derived from an EMBL/GenBank/DDBJ whole genome shotgun (WGS) entry which is preliminary data.</text>
</comment>
<dbReference type="PANTHER" id="PTHR12681:SF0">
    <property type="entry name" value="ZINC FINGER CCCH DOMAIN-CONTAINING PROTEIN 15"/>
    <property type="match status" value="1"/>
</dbReference>
<evidence type="ECO:0000313" key="8">
    <source>
        <dbReference type="Proteomes" id="UP000717515"/>
    </source>
</evidence>
<dbReference type="Proteomes" id="UP000717515">
    <property type="component" value="Unassembled WGS sequence"/>
</dbReference>
<dbReference type="CDD" id="cd00570">
    <property type="entry name" value="GST_N_family"/>
    <property type="match status" value="1"/>
</dbReference>
<organism evidence="7 8">
    <name type="scientific">Mortierella alpina</name>
    <name type="common">Oleaginous fungus</name>
    <name type="synonym">Mortierella renispora</name>
    <dbReference type="NCBI Taxonomy" id="64518"/>
    <lineage>
        <taxon>Eukaryota</taxon>
        <taxon>Fungi</taxon>
        <taxon>Fungi incertae sedis</taxon>
        <taxon>Mucoromycota</taxon>
        <taxon>Mortierellomycotina</taxon>
        <taxon>Mortierellomycetes</taxon>
        <taxon>Mortierellales</taxon>
        <taxon>Mortierellaceae</taxon>
        <taxon>Mortierella</taxon>
    </lineage>
</organism>
<evidence type="ECO:0000259" key="6">
    <source>
        <dbReference type="PROSITE" id="PS50404"/>
    </source>
</evidence>
<dbReference type="Pfam" id="PF16543">
    <property type="entry name" value="DFRP_C"/>
    <property type="match status" value="1"/>
</dbReference>
<protein>
    <submittedName>
        <fullName evidence="7">Uncharacterized protein</fullName>
    </submittedName>
</protein>
<dbReference type="GO" id="GO:0005829">
    <property type="term" value="C:cytosol"/>
    <property type="evidence" value="ECO:0007669"/>
    <property type="project" value="TreeGrafter"/>
</dbReference>
<feature type="zinc finger region" description="C3H1-type" evidence="4">
    <location>
        <begin position="93"/>
        <end position="120"/>
    </location>
</feature>
<dbReference type="Pfam" id="PF25907">
    <property type="entry name" value="DUF7962"/>
    <property type="match status" value="1"/>
</dbReference>
<dbReference type="SUPFAM" id="SSF47616">
    <property type="entry name" value="GST C-terminal domain-like"/>
    <property type="match status" value="1"/>
</dbReference>
<dbReference type="InterPro" id="IPR032378">
    <property type="entry name" value="ZC3H15/TMA46_C"/>
</dbReference>
<dbReference type="InterPro" id="IPR036282">
    <property type="entry name" value="Glutathione-S-Trfase_C_sf"/>
</dbReference>
<evidence type="ECO:0000256" key="3">
    <source>
        <dbReference type="ARBA" id="ARBA00022833"/>
    </source>
</evidence>
<evidence type="ECO:0000256" key="1">
    <source>
        <dbReference type="ARBA" id="ARBA00022723"/>
    </source>
</evidence>
<proteinExistence type="predicted"/>
<sequence>MPPKKLTGEKKKIVEDKTFGLKNKNKSAKVGRYVETVKNQAMHAGQSRKDMIEKDREKQAIIDRKRAEQAKKEELVDLFKPIQVQQKVPFGVNPKTILCAFHKAGTCTKGDKCKFSHDLNVERKTVKRDLYTDNRDDEKKNDTMDKWDQQKLESVVSSKAKGGNPAATTTDIVCKYFLEAIENQKYGWFWDCPNGGTQCKYRHALPPGFVLKTKAELRAEANKEVVSIEDFLEKERHKLGKNLTPVTVETFAAWKKTRADRIEQEEQAKRKAKEAAYKAGKMLQFSGRELFDFNPEIAGADEDDDGDDVFDFSKYTRNMDADETPEELEARITKDMAGVTVDDELFAGEEDVEVSDDDEPEIILHHYQGSPYAEKVVAALRVRGIPWCSVSTSALLPRPLLEPLAHGYRRIPVMQIGNNIYCDTAAILEELDRRYPSLCPADVAVADMISSWVDKQLFNNVRDQMPWGATEEEQKASPLHAVFGNPAFLADRSQLTGGRPINTDAIRKAQPFLLDQLLANLDSLENALRAPLARSEGGWIMGTRAPSDADCSVYGIIWWLMSTKRAPEYVTKEAYPGIFVWYNQMNVYMEKHRHATLDRVKMSGEDALQIARSTSTGTHSGFVRLEDSAHPAEKRKAGEVVSVTPNDYGKVPVVGKILQVTRYRVTIFPEPLASHPDIKVIMHFPRAGYVIAPVGKASL</sequence>
<evidence type="ECO:0000259" key="5">
    <source>
        <dbReference type="PROSITE" id="PS50103"/>
    </source>
</evidence>
<dbReference type="Pfam" id="PF13417">
    <property type="entry name" value="GST_N_3"/>
    <property type="match status" value="1"/>
</dbReference>
<dbReference type="Gene3D" id="6.20.400.10">
    <property type="match status" value="1"/>
</dbReference>
<accession>A0A9P7ZY80</accession>
<dbReference type="PANTHER" id="PTHR12681">
    <property type="entry name" value="ZINC FINGER-CONTAINING PROTEIN P48ZNF"/>
    <property type="match status" value="1"/>
</dbReference>
<evidence type="ECO:0000313" key="7">
    <source>
        <dbReference type="EMBL" id="KAG9320897.1"/>
    </source>
</evidence>
<feature type="domain" description="C3H1-type" evidence="5">
    <location>
        <begin position="93"/>
        <end position="120"/>
    </location>
</feature>
<reference evidence="7" key="1">
    <citation type="submission" date="2021-07" db="EMBL/GenBank/DDBJ databases">
        <title>Draft genome of Mortierella alpina, strain LL118, isolated from an aspen leaf litter sample.</title>
        <authorList>
            <person name="Yang S."/>
            <person name="Vinatzer B.A."/>
        </authorList>
    </citation>
    <scope>NUCLEOTIDE SEQUENCE</scope>
    <source>
        <strain evidence="7">LL118</strain>
    </source>
</reference>
<feature type="zinc finger region" description="C3H1-type" evidence="4">
    <location>
        <begin position="168"/>
        <end position="206"/>
    </location>
</feature>
<dbReference type="SMART" id="SM00356">
    <property type="entry name" value="ZnF_C3H1"/>
    <property type="match status" value="2"/>
</dbReference>
<dbReference type="PROSITE" id="PS50404">
    <property type="entry name" value="GST_NTER"/>
    <property type="match status" value="1"/>
</dbReference>
<dbReference type="GO" id="GO:0002181">
    <property type="term" value="P:cytoplasmic translation"/>
    <property type="evidence" value="ECO:0007669"/>
    <property type="project" value="TreeGrafter"/>
</dbReference>
<gene>
    <name evidence="7" type="ORF">KVV02_008681</name>
</gene>
<dbReference type="InterPro" id="IPR036855">
    <property type="entry name" value="Znf_CCCH_sf"/>
</dbReference>
<feature type="domain" description="C3H1-type" evidence="5">
    <location>
        <begin position="168"/>
        <end position="206"/>
    </location>
</feature>
<dbReference type="SUPFAM" id="SSF90229">
    <property type="entry name" value="CCCH zinc finger"/>
    <property type="match status" value="1"/>
</dbReference>
<dbReference type="Pfam" id="PF00642">
    <property type="entry name" value="zf-CCCH"/>
    <property type="match status" value="1"/>
</dbReference>
<dbReference type="GO" id="GO:0008270">
    <property type="term" value="F:zinc ion binding"/>
    <property type="evidence" value="ECO:0007669"/>
    <property type="project" value="UniProtKB-KW"/>
</dbReference>
<keyword evidence="3 4" id="KW-0862">Zinc</keyword>
<dbReference type="Gene3D" id="4.10.1000.10">
    <property type="entry name" value="Zinc finger, CCCH-type"/>
    <property type="match status" value="1"/>
</dbReference>
<keyword evidence="2 4" id="KW-0863">Zinc-finger</keyword>
<dbReference type="CDD" id="cd00299">
    <property type="entry name" value="GST_C_family"/>
    <property type="match status" value="1"/>
</dbReference>
<feature type="domain" description="GST N-terminal" evidence="6">
    <location>
        <begin position="360"/>
        <end position="439"/>
    </location>
</feature>
<dbReference type="EMBL" id="JAIFTL010000248">
    <property type="protein sequence ID" value="KAG9320897.1"/>
    <property type="molecule type" value="Genomic_DNA"/>
</dbReference>
<dbReference type="InterPro" id="IPR036249">
    <property type="entry name" value="Thioredoxin-like_sf"/>
</dbReference>
<dbReference type="InterPro" id="IPR058268">
    <property type="entry name" value="DUF7962"/>
</dbReference>
<evidence type="ECO:0000256" key="4">
    <source>
        <dbReference type="PROSITE-ProRule" id="PRU00723"/>
    </source>
</evidence>
<name>A0A9P7ZY80_MORAP</name>
<dbReference type="SUPFAM" id="SSF52833">
    <property type="entry name" value="Thioredoxin-like"/>
    <property type="match status" value="1"/>
</dbReference>
<dbReference type="PROSITE" id="PS50103">
    <property type="entry name" value="ZF_C3H1"/>
    <property type="match status" value="2"/>
</dbReference>
<keyword evidence="1 4" id="KW-0479">Metal-binding</keyword>
<dbReference type="InterPro" id="IPR004045">
    <property type="entry name" value="Glutathione_S-Trfase_N"/>
</dbReference>
<evidence type="ECO:0000256" key="2">
    <source>
        <dbReference type="ARBA" id="ARBA00022771"/>
    </source>
</evidence>
<dbReference type="GO" id="GO:0003729">
    <property type="term" value="F:mRNA binding"/>
    <property type="evidence" value="ECO:0007669"/>
    <property type="project" value="TreeGrafter"/>
</dbReference>